<keyword evidence="4" id="KW-1185">Reference proteome</keyword>
<organism evidence="3 4">
    <name type="scientific">Micromonospora zingiberis</name>
    <dbReference type="NCBI Taxonomy" id="2053011"/>
    <lineage>
        <taxon>Bacteria</taxon>
        <taxon>Bacillati</taxon>
        <taxon>Actinomycetota</taxon>
        <taxon>Actinomycetes</taxon>
        <taxon>Micromonosporales</taxon>
        <taxon>Micromonosporaceae</taxon>
        <taxon>Micromonospora</taxon>
    </lineage>
</organism>
<sequence length="169" mass="17978">MSTSTSTSTWTIVHTATHLADVILGSIADILGHLGIDATRLFSTWAQDESAISAWIAEQSLDTVVLECHRPSGAVDPILEFPVTYTSTGVADKTFTADRASLARYLAKLGTVPRGTTYRLFVTFRTARTPQPGWSPGSRAGTDGMRSSSFGTLAGAPHGSASLRYLTSK</sequence>
<feature type="region of interest" description="Disordered" evidence="1">
    <location>
        <begin position="131"/>
        <end position="169"/>
    </location>
</feature>
<evidence type="ECO:0000259" key="2">
    <source>
        <dbReference type="Pfam" id="PF18173"/>
    </source>
</evidence>
<dbReference type="InterPro" id="IPR040649">
    <property type="entry name" value="Bact_HORMA"/>
</dbReference>
<dbReference type="AlphaFoldDB" id="A0A4R0GBU6"/>
<dbReference type="Pfam" id="PF18173">
    <property type="entry name" value="bacHORMA_2"/>
    <property type="match status" value="1"/>
</dbReference>
<dbReference type="EMBL" id="SJJR01000018">
    <property type="protein sequence ID" value="TCB93512.1"/>
    <property type="molecule type" value="Genomic_DNA"/>
</dbReference>
<evidence type="ECO:0000256" key="1">
    <source>
        <dbReference type="SAM" id="MobiDB-lite"/>
    </source>
</evidence>
<proteinExistence type="predicted"/>
<dbReference type="Proteomes" id="UP000292274">
    <property type="component" value="Unassembled WGS sequence"/>
</dbReference>
<dbReference type="RefSeq" id="WP_131306881.1">
    <property type="nucleotide sequence ID" value="NZ_SJJR01000018.1"/>
</dbReference>
<evidence type="ECO:0000313" key="3">
    <source>
        <dbReference type="EMBL" id="TCB93512.1"/>
    </source>
</evidence>
<accession>A0A4R0GBU6</accession>
<evidence type="ECO:0000313" key="4">
    <source>
        <dbReference type="Proteomes" id="UP000292274"/>
    </source>
</evidence>
<dbReference type="OrthoDB" id="4774212at2"/>
<comment type="caution">
    <text evidence="3">The sequence shown here is derived from an EMBL/GenBank/DDBJ whole genome shotgun (WGS) entry which is preliminary data.</text>
</comment>
<protein>
    <recommendedName>
        <fullName evidence="2">Bacterial HORMA domain-containing protein</fullName>
    </recommendedName>
</protein>
<reference evidence="3 4" key="1">
    <citation type="submission" date="2019-02" db="EMBL/GenBank/DDBJ databases">
        <title>Jishengella sp. nov., isolated from a root of Zingiber montanum.</title>
        <authorList>
            <person name="Kuncharoen N."/>
            <person name="Kudo T."/>
            <person name="Masahiro Y."/>
            <person name="Ohkuma M."/>
            <person name="Tanasupawat S."/>
        </authorList>
    </citation>
    <scope>NUCLEOTIDE SEQUENCE [LARGE SCALE GENOMIC DNA]</scope>
    <source>
        <strain evidence="3 4">PLAI 1-1</strain>
    </source>
</reference>
<feature type="domain" description="Bacterial HORMA" evidence="2">
    <location>
        <begin position="5"/>
        <end position="167"/>
    </location>
</feature>
<name>A0A4R0GBU6_9ACTN</name>
<gene>
    <name evidence="3" type="ORF">E0H26_22380</name>
</gene>